<feature type="region of interest" description="Disordered" evidence="1">
    <location>
        <begin position="80"/>
        <end position="101"/>
    </location>
</feature>
<evidence type="ECO:0000313" key="3">
    <source>
        <dbReference type="Proteomes" id="UP000548326"/>
    </source>
</evidence>
<evidence type="ECO:0000313" key="2">
    <source>
        <dbReference type="EMBL" id="MBB6130806.1"/>
    </source>
</evidence>
<dbReference type="EMBL" id="JACHCA010000017">
    <property type="protein sequence ID" value="MBB6130806.1"/>
    <property type="molecule type" value="Genomic_DNA"/>
</dbReference>
<proteinExistence type="predicted"/>
<comment type="caution">
    <text evidence="2">The sequence shown here is derived from an EMBL/GenBank/DDBJ whole genome shotgun (WGS) entry which is preliminary data.</text>
</comment>
<name>A0A841JMI9_9SPHI</name>
<gene>
    <name evidence="2" type="ORF">HDF22_004951</name>
</gene>
<accession>A0A841JMI9</accession>
<organism evidence="2 3">
    <name type="scientific">Mucilaginibacter lappiensis</name>
    <dbReference type="NCBI Taxonomy" id="354630"/>
    <lineage>
        <taxon>Bacteria</taxon>
        <taxon>Pseudomonadati</taxon>
        <taxon>Bacteroidota</taxon>
        <taxon>Sphingobacteriia</taxon>
        <taxon>Sphingobacteriales</taxon>
        <taxon>Sphingobacteriaceae</taxon>
        <taxon>Mucilaginibacter</taxon>
    </lineage>
</organism>
<dbReference type="RefSeq" id="WP_183589484.1">
    <property type="nucleotide sequence ID" value="NZ_JACHCA010000017.1"/>
</dbReference>
<protein>
    <submittedName>
        <fullName evidence="2">Uncharacterized protein</fullName>
    </submittedName>
</protein>
<dbReference type="Proteomes" id="UP000548326">
    <property type="component" value="Unassembled WGS sequence"/>
</dbReference>
<feature type="compositionally biased region" description="Polar residues" evidence="1">
    <location>
        <begin position="80"/>
        <end position="92"/>
    </location>
</feature>
<sequence length="101" mass="10808">MITKIITQIKNVNKYGVVAVLIATSLVAFKTEAKQTTVKWRPNYNSSGAIIGWTNVNSLVQGTNYDCDASVAQTCTAQFPSGTTPTATTPVPSNHVDGEFN</sequence>
<reference evidence="2 3" key="1">
    <citation type="submission" date="2020-08" db="EMBL/GenBank/DDBJ databases">
        <title>Genomic Encyclopedia of Type Strains, Phase IV (KMG-V): Genome sequencing to study the core and pangenomes of soil and plant-associated prokaryotes.</title>
        <authorList>
            <person name="Whitman W."/>
        </authorList>
    </citation>
    <scope>NUCLEOTIDE SEQUENCE [LARGE SCALE GENOMIC DNA]</scope>
    <source>
        <strain evidence="2 3">MP601</strain>
    </source>
</reference>
<dbReference type="AlphaFoldDB" id="A0A841JMI9"/>
<evidence type="ECO:0000256" key="1">
    <source>
        <dbReference type="SAM" id="MobiDB-lite"/>
    </source>
</evidence>